<dbReference type="eggNOG" id="arCOG13906">
    <property type="taxonomic scope" value="Archaea"/>
</dbReference>
<keyword evidence="1" id="KW-1133">Transmembrane helix</keyword>
<keyword evidence="1" id="KW-0472">Membrane</keyword>
<keyword evidence="3" id="KW-1185">Reference proteome</keyword>
<evidence type="ECO:0000256" key="1">
    <source>
        <dbReference type="SAM" id="Phobius"/>
    </source>
</evidence>
<gene>
    <name evidence="2" type="ordered locus">Vdis_2106</name>
</gene>
<reference evidence="3" key="2">
    <citation type="journal article" date="2010" name="Stand. Genomic Sci.">
        <title>Complete genome sequence of Vulcanisaeta distributa type strain (IC-017T).</title>
        <authorList>
            <person name="Mavromatis K."/>
            <person name="Sikorski J."/>
            <person name="Pabst E."/>
            <person name="Teshima H."/>
            <person name="Lapidus A."/>
            <person name="Lucas S."/>
            <person name="Nolan M."/>
            <person name="Glavina Del Rio T."/>
            <person name="Cheng J."/>
            <person name="Bruce D."/>
            <person name="Goodwin L."/>
            <person name="Pitluck S."/>
            <person name="Liolios K."/>
            <person name="Ivanova N."/>
            <person name="Mikhailova N."/>
            <person name="Pati A."/>
            <person name="Chen A."/>
            <person name="Palaniappan K."/>
            <person name="Land M."/>
            <person name="Hauser L."/>
            <person name="Chang Y."/>
            <person name="Jeffries C."/>
            <person name="Rohde M."/>
            <person name="Spring S."/>
            <person name="Goker M."/>
            <person name="Wirth R."/>
            <person name="Woyke T."/>
            <person name="Bristow J."/>
            <person name="Eisen J."/>
            <person name="Markowitz V."/>
            <person name="Hugenholtz P."/>
            <person name="Klenk H."/>
            <person name="Kyrpides N."/>
        </authorList>
    </citation>
    <scope>NUCLEOTIDE SEQUENCE [LARGE SCALE GENOMIC DNA]</scope>
    <source>
        <strain evidence="3">DSM 14429 / JCM 11212 / NBRC 100878 / IC-017</strain>
    </source>
</reference>
<organism evidence="2 3">
    <name type="scientific">Vulcanisaeta distributa (strain DSM 14429 / JCM 11212 / NBRC 100878 / IC-017)</name>
    <dbReference type="NCBI Taxonomy" id="572478"/>
    <lineage>
        <taxon>Archaea</taxon>
        <taxon>Thermoproteota</taxon>
        <taxon>Thermoprotei</taxon>
        <taxon>Thermoproteales</taxon>
        <taxon>Thermoproteaceae</taxon>
        <taxon>Vulcanisaeta</taxon>
    </lineage>
</organism>
<dbReference type="GeneID" id="9753058"/>
<protein>
    <submittedName>
        <fullName evidence="2">Uncharacterized protein</fullName>
    </submittedName>
</protein>
<dbReference type="KEGG" id="vdi:Vdis_2106"/>
<evidence type="ECO:0000313" key="3">
    <source>
        <dbReference type="Proteomes" id="UP000006681"/>
    </source>
</evidence>
<keyword evidence="1" id="KW-0812">Transmembrane</keyword>
<accession>E1QPI7</accession>
<dbReference type="RefSeq" id="WP_013337200.1">
    <property type="nucleotide sequence ID" value="NC_014537.1"/>
</dbReference>
<dbReference type="Proteomes" id="UP000006681">
    <property type="component" value="Chromosome"/>
</dbReference>
<name>E1QPI7_VULDI</name>
<sequence>MMTRTLTITKYAEVISLALLIVSLILLVVPLIQGAIITYTCINGELKSNTTCIFPQVVKINNYVIGNALVSINNGQPERLSNGSIMAREITLMPAVNYVRIINESQVTFNIYNPMSKWVNITLPGSCTLTINATVLGSGYVSITVLSDRRVIDYTPYTYSLFITTQADNNLDILIKPAVPLSCPCINTIVNILVNGTCIQRNNAIVTSIAYVESNNTVNNAHGVYALILILASLIMLATSLILSTRR</sequence>
<reference evidence="2 3" key="1">
    <citation type="journal article" date="2010" name="Stand. Genomic Sci.">
        <title>Complete genome sequence of Vulcanisaeta distributa type strain (IC-017).</title>
        <authorList>
            <person name="Mavromatis K."/>
            <person name="Sikorski J."/>
            <person name="Pabst E."/>
            <person name="Teshima H."/>
            <person name="Lapidus A."/>
            <person name="Lucas S."/>
            <person name="Nolan M."/>
            <person name="Glavina Del Rio T."/>
            <person name="Cheng J.F."/>
            <person name="Bruce D."/>
            <person name="Goodwin L."/>
            <person name="Pitluck S."/>
            <person name="Liolios K."/>
            <person name="Ivanova N."/>
            <person name="Mikhailova N."/>
            <person name="Pati A."/>
            <person name="Chen A."/>
            <person name="Palaniappan K."/>
            <person name="Land M."/>
            <person name="Hauser L."/>
            <person name="Chang Y.J."/>
            <person name="Jeffries C.D."/>
            <person name="Rohde M."/>
            <person name="Spring S."/>
            <person name="Goker M."/>
            <person name="Wirth R."/>
            <person name="Woyke T."/>
            <person name="Bristow J."/>
            <person name="Eisen J.A."/>
            <person name="Markowitz V."/>
            <person name="Hugenholtz P."/>
            <person name="Klenk H.P."/>
            <person name="Kyrpides N.C."/>
        </authorList>
    </citation>
    <scope>NUCLEOTIDE SEQUENCE [LARGE SCALE GENOMIC DNA]</scope>
    <source>
        <strain evidence="3">DSM 14429 / JCM 11212 / NBRC 100878 / IC-017</strain>
    </source>
</reference>
<evidence type="ECO:0000313" key="2">
    <source>
        <dbReference type="EMBL" id="ADN51475.1"/>
    </source>
</evidence>
<dbReference type="STRING" id="572478.Vdis_2106"/>
<dbReference type="HOGENOM" id="CLU_1122680_0_0_2"/>
<feature type="transmembrane region" description="Helical" evidence="1">
    <location>
        <begin position="224"/>
        <end position="243"/>
    </location>
</feature>
<dbReference type="EMBL" id="CP002100">
    <property type="protein sequence ID" value="ADN51475.1"/>
    <property type="molecule type" value="Genomic_DNA"/>
</dbReference>
<dbReference type="AlphaFoldDB" id="E1QPI7"/>
<proteinExistence type="predicted"/>